<evidence type="ECO:0000313" key="2">
    <source>
        <dbReference type="Proteomes" id="UP001062846"/>
    </source>
</evidence>
<keyword evidence="2" id="KW-1185">Reference proteome</keyword>
<reference evidence="1" key="1">
    <citation type="submission" date="2022-02" db="EMBL/GenBank/DDBJ databases">
        <title>Plant Genome Project.</title>
        <authorList>
            <person name="Zhang R.-G."/>
        </authorList>
    </citation>
    <scope>NUCLEOTIDE SEQUENCE</scope>
    <source>
        <strain evidence="1">AT1</strain>
    </source>
</reference>
<protein>
    <submittedName>
        <fullName evidence="1">Uncharacterized protein</fullName>
    </submittedName>
</protein>
<sequence>MEPDAHRIAQGDRGDRLSALPVELALNIIGRLAMKSAVAVVVCVKKWYDTGLWAQVEDVDFNLRVDVIVGWISEAVRLGAAEIQLDYSETVRLPESLLLSTTVHTLRLHSHVSIPLALPENMFTGLRTLRMQNHFDDMDFLGANLFRRIPSLHELYLDGSVSENALVTIQIVLPQLERLELRLVSHGDLVAEMVNDEMGECRVILDAPRLMYVSLHSDFEVSFEVVDSPIVVTAQLRLGVCARGVLVFVDEEFGVEEDHEIEEEEGYAWSVFNLLSRLRNVQTLFLSTPTRYVSSL</sequence>
<dbReference type="EMBL" id="CM046393">
    <property type="protein sequence ID" value="KAI8552758.1"/>
    <property type="molecule type" value="Genomic_DNA"/>
</dbReference>
<organism evidence="1 2">
    <name type="scientific">Rhododendron molle</name>
    <name type="common">Chinese azalea</name>
    <name type="synonym">Azalea mollis</name>
    <dbReference type="NCBI Taxonomy" id="49168"/>
    <lineage>
        <taxon>Eukaryota</taxon>
        <taxon>Viridiplantae</taxon>
        <taxon>Streptophyta</taxon>
        <taxon>Embryophyta</taxon>
        <taxon>Tracheophyta</taxon>
        <taxon>Spermatophyta</taxon>
        <taxon>Magnoliopsida</taxon>
        <taxon>eudicotyledons</taxon>
        <taxon>Gunneridae</taxon>
        <taxon>Pentapetalae</taxon>
        <taxon>asterids</taxon>
        <taxon>Ericales</taxon>
        <taxon>Ericaceae</taxon>
        <taxon>Ericoideae</taxon>
        <taxon>Rhodoreae</taxon>
        <taxon>Rhododendron</taxon>
    </lineage>
</organism>
<accession>A0ACC0NJU6</accession>
<comment type="caution">
    <text evidence="1">The sequence shown here is derived from an EMBL/GenBank/DDBJ whole genome shotgun (WGS) entry which is preliminary data.</text>
</comment>
<gene>
    <name evidence="1" type="ORF">RHMOL_Rhmol06G0292200</name>
</gene>
<evidence type="ECO:0000313" key="1">
    <source>
        <dbReference type="EMBL" id="KAI8552758.1"/>
    </source>
</evidence>
<proteinExistence type="predicted"/>
<dbReference type="Proteomes" id="UP001062846">
    <property type="component" value="Chromosome 6"/>
</dbReference>
<name>A0ACC0NJU6_RHOML</name>